<dbReference type="Proteomes" id="UP000186102">
    <property type="component" value="Unassembled WGS sequence"/>
</dbReference>
<keyword evidence="2" id="KW-1185">Reference proteome</keyword>
<proteinExistence type="predicted"/>
<evidence type="ECO:0000313" key="1">
    <source>
        <dbReference type="EMBL" id="OLN32963.1"/>
    </source>
</evidence>
<comment type="caution">
    <text evidence="1">The sequence shown here is derived from an EMBL/GenBank/DDBJ whole genome shotgun (WGS) entry which is preliminary data.</text>
</comment>
<dbReference type="EMBL" id="MLBF01000005">
    <property type="protein sequence ID" value="OLN32963.1"/>
    <property type="molecule type" value="Genomic_DNA"/>
</dbReference>
<reference evidence="1 2" key="1">
    <citation type="submission" date="2016-09" db="EMBL/GenBank/DDBJ databases">
        <title>Complete genome of Desulfosporosinus sp. OL.</title>
        <authorList>
            <person name="Mardanov A."/>
            <person name="Beletsky A."/>
            <person name="Panova A."/>
            <person name="Karnachuk O."/>
            <person name="Ravin N."/>
        </authorList>
    </citation>
    <scope>NUCLEOTIDE SEQUENCE [LARGE SCALE GENOMIC DNA]</scope>
    <source>
        <strain evidence="1 2">OL</strain>
    </source>
</reference>
<evidence type="ECO:0000313" key="2">
    <source>
        <dbReference type="Proteomes" id="UP000186102"/>
    </source>
</evidence>
<accession>A0A1Q8R023</accession>
<organism evidence="1 2">
    <name type="scientific">Desulfosporosinus metallidurans</name>
    <dbReference type="NCBI Taxonomy" id="1888891"/>
    <lineage>
        <taxon>Bacteria</taxon>
        <taxon>Bacillati</taxon>
        <taxon>Bacillota</taxon>
        <taxon>Clostridia</taxon>
        <taxon>Eubacteriales</taxon>
        <taxon>Desulfitobacteriaceae</taxon>
        <taxon>Desulfosporosinus</taxon>
    </lineage>
</organism>
<dbReference type="AlphaFoldDB" id="A0A1Q8R023"/>
<name>A0A1Q8R023_9FIRM</name>
<gene>
    <name evidence="1" type="ORF">DSOL_1074</name>
</gene>
<dbReference type="STRING" id="1888891.DSOL_1074"/>
<sequence>MLPLDVNRGDSFLLIDLIDDWVVLTGMYEAHGMDFYVN</sequence>
<protein>
    <submittedName>
        <fullName evidence="1">Uncharacterized protein</fullName>
    </submittedName>
</protein>